<keyword evidence="3" id="KW-1185">Reference proteome</keyword>
<evidence type="ECO:0000313" key="2">
    <source>
        <dbReference type="EMBL" id="QHI71198.1"/>
    </source>
</evidence>
<dbReference type="Pfam" id="PF07833">
    <property type="entry name" value="Cu_amine_oxidN1"/>
    <property type="match status" value="1"/>
</dbReference>
<accession>A0A6P1MGQ5</accession>
<reference evidence="2 3" key="1">
    <citation type="submission" date="2020-01" db="EMBL/GenBank/DDBJ databases">
        <title>Genomic analysis of Aminipila sp. CBA3637.</title>
        <authorList>
            <person name="Kim Y.B."/>
            <person name="Roh S.W."/>
        </authorList>
    </citation>
    <scope>NUCLEOTIDE SEQUENCE [LARGE SCALE GENOMIC DNA]</scope>
    <source>
        <strain evidence="2 3">CBA3637</strain>
    </source>
</reference>
<evidence type="ECO:0000313" key="3">
    <source>
        <dbReference type="Proteomes" id="UP000463883"/>
    </source>
</evidence>
<dbReference type="EMBL" id="CP047591">
    <property type="protein sequence ID" value="QHI71198.1"/>
    <property type="molecule type" value="Genomic_DNA"/>
</dbReference>
<name>A0A6P1MGQ5_9FIRM</name>
<gene>
    <name evidence="2" type="ORF">Ami3637_01240</name>
</gene>
<dbReference type="Gene3D" id="3.30.457.10">
    <property type="entry name" value="Copper amine oxidase-like, N-terminal domain"/>
    <property type="match status" value="1"/>
</dbReference>
<feature type="domain" description="Copper amine oxidase-like N-terminal" evidence="1">
    <location>
        <begin position="3"/>
        <end position="40"/>
    </location>
</feature>
<evidence type="ECO:0000259" key="1">
    <source>
        <dbReference type="Pfam" id="PF07833"/>
    </source>
</evidence>
<dbReference type="Proteomes" id="UP000463883">
    <property type="component" value="Chromosome"/>
</dbReference>
<dbReference type="RefSeq" id="WP_162360974.1">
    <property type="nucleotide sequence ID" value="NZ_CP047591.1"/>
</dbReference>
<dbReference type="InterPro" id="IPR036582">
    <property type="entry name" value="Mao_N_sf"/>
</dbReference>
<proteinExistence type="predicted"/>
<dbReference type="AlphaFoldDB" id="A0A6P1MGQ5"/>
<protein>
    <recommendedName>
        <fullName evidence="1">Copper amine oxidase-like N-terminal domain-containing protein</fullName>
    </recommendedName>
</protein>
<sequence>MNLDTEAVMKDGRTYLPARAVLEAFGYDLSWSDASSTVYIKSK</sequence>
<dbReference type="SUPFAM" id="SSF55383">
    <property type="entry name" value="Copper amine oxidase, domain N"/>
    <property type="match status" value="1"/>
</dbReference>
<dbReference type="InterPro" id="IPR012854">
    <property type="entry name" value="Cu_amine_oxidase-like_N"/>
</dbReference>
<dbReference type="KEGG" id="amic:Ami3637_01240"/>
<organism evidence="2 3">
    <name type="scientific">Aminipila terrae</name>
    <dbReference type="NCBI Taxonomy" id="2697030"/>
    <lineage>
        <taxon>Bacteria</taxon>
        <taxon>Bacillati</taxon>
        <taxon>Bacillota</taxon>
        <taxon>Clostridia</taxon>
        <taxon>Peptostreptococcales</taxon>
        <taxon>Anaerovoracaceae</taxon>
        <taxon>Aminipila</taxon>
    </lineage>
</organism>